<evidence type="ECO:0000256" key="6">
    <source>
        <dbReference type="ARBA" id="ARBA00022777"/>
    </source>
</evidence>
<evidence type="ECO:0000313" key="15">
    <source>
        <dbReference type="Proteomes" id="UP001165427"/>
    </source>
</evidence>
<dbReference type="InterPro" id="IPR003661">
    <property type="entry name" value="HisK_dim/P_dom"/>
</dbReference>
<dbReference type="Pfam" id="PF00989">
    <property type="entry name" value="PAS"/>
    <property type="match status" value="1"/>
</dbReference>
<organism evidence="14 15">
    <name type="scientific">Desulfatitalea alkaliphila</name>
    <dbReference type="NCBI Taxonomy" id="2929485"/>
    <lineage>
        <taxon>Bacteria</taxon>
        <taxon>Pseudomonadati</taxon>
        <taxon>Thermodesulfobacteriota</taxon>
        <taxon>Desulfobacteria</taxon>
        <taxon>Desulfobacterales</taxon>
        <taxon>Desulfosarcinaceae</taxon>
        <taxon>Desulfatitalea</taxon>
    </lineage>
</organism>
<dbReference type="Gene3D" id="3.30.450.20">
    <property type="entry name" value="PAS domain"/>
    <property type="match status" value="2"/>
</dbReference>
<dbReference type="EC" id="2.7.13.3" evidence="2"/>
<dbReference type="PROSITE" id="PS50109">
    <property type="entry name" value="HIS_KIN"/>
    <property type="match status" value="1"/>
</dbReference>
<feature type="domain" description="Response regulatory" evidence="12">
    <location>
        <begin position="597"/>
        <end position="713"/>
    </location>
</feature>
<dbReference type="SUPFAM" id="SSF52172">
    <property type="entry name" value="CheY-like"/>
    <property type="match status" value="1"/>
</dbReference>
<dbReference type="CDD" id="cd00156">
    <property type="entry name" value="REC"/>
    <property type="match status" value="1"/>
</dbReference>
<accession>A0AA41R2V8</accession>
<dbReference type="PANTHER" id="PTHR43065">
    <property type="entry name" value="SENSOR HISTIDINE KINASE"/>
    <property type="match status" value="1"/>
</dbReference>
<protein>
    <recommendedName>
        <fullName evidence="2">histidine kinase</fullName>
        <ecNumber evidence="2">2.7.13.3</ecNumber>
    </recommendedName>
</protein>
<feature type="modified residue" description="4-aspartylphosphate" evidence="9">
    <location>
        <position position="648"/>
    </location>
</feature>
<dbReference type="EMBL" id="JALJRB010000010">
    <property type="protein sequence ID" value="MCJ8501052.1"/>
    <property type="molecule type" value="Genomic_DNA"/>
</dbReference>
<feature type="domain" description="PAC" evidence="13">
    <location>
        <begin position="166"/>
        <end position="219"/>
    </location>
</feature>
<comment type="caution">
    <text evidence="14">The sequence shown here is derived from an EMBL/GenBank/DDBJ whole genome shotgun (WGS) entry which is preliminary data.</text>
</comment>
<dbReference type="SUPFAM" id="SSF55785">
    <property type="entry name" value="PYP-like sensor domain (PAS domain)"/>
    <property type="match status" value="2"/>
</dbReference>
<evidence type="ECO:0000256" key="4">
    <source>
        <dbReference type="ARBA" id="ARBA00022679"/>
    </source>
</evidence>
<dbReference type="InterPro" id="IPR000014">
    <property type="entry name" value="PAS"/>
</dbReference>
<keyword evidence="5" id="KW-0547">Nucleotide-binding</keyword>
<dbReference type="Gene3D" id="1.10.287.130">
    <property type="match status" value="1"/>
</dbReference>
<dbReference type="InterPro" id="IPR000700">
    <property type="entry name" value="PAS-assoc_C"/>
</dbReference>
<name>A0AA41R2V8_9BACT</name>
<keyword evidence="8" id="KW-0902">Two-component regulatory system</keyword>
<feature type="domain" description="PAC" evidence="13">
    <location>
        <begin position="294"/>
        <end position="344"/>
    </location>
</feature>
<dbReference type="Gene3D" id="3.30.565.10">
    <property type="entry name" value="Histidine kinase-like ATPase, C-terminal domain"/>
    <property type="match status" value="1"/>
</dbReference>
<evidence type="ECO:0000259" key="13">
    <source>
        <dbReference type="PROSITE" id="PS50113"/>
    </source>
</evidence>
<dbReference type="InterPro" id="IPR001789">
    <property type="entry name" value="Sig_transdc_resp-reg_receiver"/>
</dbReference>
<dbReference type="InterPro" id="IPR035965">
    <property type="entry name" value="PAS-like_dom_sf"/>
</dbReference>
<dbReference type="SMART" id="SM00448">
    <property type="entry name" value="REC"/>
    <property type="match status" value="1"/>
</dbReference>
<evidence type="ECO:0000256" key="5">
    <source>
        <dbReference type="ARBA" id="ARBA00022741"/>
    </source>
</evidence>
<dbReference type="InterPro" id="IPR036097">
    <property type="entry name" value="HisK_dim/P_sf"/>
</dbReference>
<evidence type="ECO:0000259" key="12">
    <source>
        <dbReference type="PROSITE" id="PS50110"/>
    </source>
</evidence>
<sequence>MSTDPSETPERALVEQLQRRLRREQAARATLEERIRTVVADHKRLETELVRYRDHFESLVSNRTAELMRTNEHLMRENRERRLAERARRAFEDQYREASLMLETMLDAIPDIIGVQDGNHRIIRFNKAGYQFFNMDETEVIGKRCYELIDQGAPCDHCVTRRILETNEPAQLEKYIDTRGIWMDIRAYPILDMDGRLFRIVEHWRDITDLKRSEMSLMESEEKYRTLVENANEAIFIFQDGRFVFSNRRAREMARRLGLQALRKPLHRLIHPPDKAHDDDYYALRLNGRDPKPAALSFRLVDADDELIWVELNTVNITWQQRPATLNFLRDITQSKLLERRFQEAQRMDSLGTLAGGIAHDFNNLLMGIQGNASLMWLEVEDNPSLTEKLKNIEDCVDSGSRLTKQLLGFARGGKYVVKPMDMNQVLRHSAEMFGRTRKAIKVHGNYQSNLWTVMADRSQIEQVLVNLYLNAWQAMQGTGNLYLSTNNVVLEEAFVAPFEVPPGRYVRVNVTDTGAGMDELTQRRIFEPFFTTHEPGRGTGLGLASVFGIIKNHSGIITVQSRPGMGTTFELFLPASDQAPGSDALSLQSVETGSETILLVDDEDYIIDVARLMLEGLGYRLLVADHGRTAIDLFTEHQASIDLVVLDMVMPDLDGEAVFKALRAINPDIKVLFASGYYLMDQADELLRQGHTDFLQKPFNMHQLSVKIRRMLGGSEGEGREAQAAKRV</sequence>
<dbReference type="Pfam" id="PF00512">
    <property type="entry name" value="HisKA"/>
    <property type="match status" value="1"/>
</dbReference>
<evidence type="ECO:0000259" key="11">
    <source>
        <dbReference type="PROSITE" id="PS50109"/>
    </source>
</evidence>
<dbReference type="InterPro" id="IPR013656">
    <property type="entry name" value="PAS_4"/>
</dbReference>
<dbReference type="InterPro" id="IPR003594">
    <property type="entry name" value="HATPase_dom"/>
</dbReference>
<dbReference type="InterPro" id="IPR011006">
    <property type="entry name" value="CheY-like_superfamily"/>
</dbReference>
<dbReference type="PROSITE" id="PS50110">
    <property type="entry name" value="RESPONSE_REGULATORY"/>
    <property type="match status" value="1"/>
</dbReference>
<dbReference type="GO" id="GO:0000155">
    <property type="term" value="F:phosphorelay sensor kinase activity"/>
    <property type="evidence" value="ECO:0007669"/>
    <property type="project" value="InterPro"/>
</dbReference>
<dbReference type="SMART" id="SM00091">
    <property type="entry name" value="PAS"/>
    <property type="match status" value="2"/>
</dbReference>
<evidence type="ECO:0000313" key="14">
    <source>
        <dbReference type="EMBL" id="MCJ8501052.1"/>
    </source>
</evidence>
<dbReference type="InterPro" id="IPR005467">
    <property type="entry name" value="His_kinase_dom"/>
</dbReference>
<gene>
    <name evidence="14" type="ORF">MRX98_10755</name>
</gene>
<dbReference type="PROSITE" id="PS50113">
    <property type="entry name" value="PAC"/>
    <property type="match status" value="2"/>
</dbReference>
<dbReference type="InterPro" id="IPR036890">
    <property type="entry name" value="HATPase_C_sf"/>
</dbReference>
<dbReference type="PRINTS" id="PR00344">
    <property type="entry name" value="BCTRLSENSOR"/>
</dbReference>
<dbReference type="Pfam" id="PF02518">
    <property type="entry name" value="HATPase_c"/>
    <property type="match status" value="1"/>
</dbReference>
<evidence type="ECO:0000256" key="10">
    <source>
        <dbReference type="SAM" id="Coils"/>
    </source>
</evidence>
<keyword evidence="7" id="KW-0067">ATP-binding</keyword>
<dbReference type="SUPFAM" id="SSF55874">
    <property type="entry name" value="ATPase domain of HSP90 chaperone/DNA topoisomerase II/histidine kinase"/>
    <property type="match status" value="1"/>
</dbReference>
<dbReference type="AlphaFoldDB" id="A0AA41R2V8"/>
<dbReference type="PANTHER" id="PTHR43065:SF46">
    <property type="entry name" value="C4-DICARBOXYLATE TRANSPORT SENSOR PROTEIN DCTB"/>
    <property type="match status" value="1"/>
</dbReference>
<feature type="domain" description="Histidine kinase" evidence="11">
    <location>
        <begin position="357"/>
        <end position="578"/>
    </location>
</feature>
<evidence type="ECO:0000256" key="7">
    <source>
        <dbReference type="ARBA" id="ARBA00022840"/>
    </source>
</evidence>
<dbReference type="SMART" id="SM00388">
    <property type="entry name" value="HisKA"/>
    <property type="match status" value="1"/>
</dbReference>
<evidence type="ECO:0000256" key="1">
    <source>
        <dbReference type="ARBA" id="ARBA00000085"/>
    </source>
</evidence>
<dbReference type="Pfam" id="PF00072">
    <property type="entry name" value="Response_reg"/>
    <property type="match status" value="1"/>
</dbReference>
<dbReference type="SMART" id="SM00387">
    <property type="entry name" value="HATPase_c"/>
    <property type="match status" value="1"/>
</dbReference>
<feature type="coiled-coil region" evidence="10">
    <location>
        <begin position="14"/>
        <end position="48"/>
    </location>
</feature>
<dbReference type="GO" id="GO:0005524">
    <property type="term" value="F:ATP binding"/>
    <property type="evidence" value="ECO:0007669"/>
    <property type="project" value="UniProtKB-KW"/>
</dbReference>
<evidence type="ECO:0000256" key="9">
    <source>
        <dbReference type="PROSITE-ProRule" id="PRU00169"/>
    </source>
</evidence>
<evidence type="ECO:0000256" key="3">
    <source>
        <dbReference type="ARBA" id="ARBA00022553"/>
    </source>
</evidence>
<keyword evidence="4" id="KW-0808">Transferase</keyword>
<keyword evidence="15" id="KW-1185">Reference proteome</keyword>
<dbReference type="SUPFAM" id="SSF47384">
    <property type="entry name" value="Homodimeric domain of signal transducing histidine kinase"/>
    <property type="match status" value="1"/>
</dbReference>
<evidence type="ECO:0000256" key="8">
    <source>
        <dbReference type="ARBA" id="ARBA00023012"/>
    </source>
</evidence>
<dbReference type="InterPro" id="IPR013767">
    <property type="entry name" value="PAS_fold"/>
</dbReference>
<evidence type="ECO:0000256" key="2">
    <source>
        <dbReference type="ARBA" id="ARBA00012438"/>
    </source>
</evidence>
<dbReference type="CDD" id="cd00082">
    <property type="entry name" value="HisKA"/>
    <property type="match status" value="1"/>
</dbReference>
<comment type="catalytic activity">
    <reaction evidence="1">
        <text>ATP + protein L-histidine = ADP + protein N-phospho-L-histidine.</text>
        <dbReference type="EC" id="2.7.13.3"/>
    </reaction>
</comment>
<dbReference type="Pfam" id="PF08448">
    <property type="entry name" value="PAS_4"/>
    <property type="match status" value="1"/>
</dbReference>
<dbReference type="Proteomes" id="UP001165427">
    <property type="component" value="Unassembled WGS sequence"/>
</dbReference>
<keyword evidence="6" id="KW-0418">Kinase</keyword>
<dbReference type="GO" id="GO:0006355">
    <property type="term" value="P:regulation of DNA-templated transcription"/>
    <property type="evidence" value="ECO:0007669"/>
    <property type="project" value="InterPro"/>
</dbReference>
<keyword evidence="10" id="KW-0175">Coiled coil</keyword>
<dbReference type="NCBIfam" id="TIGR00229">
    <property type="entry name" value="sensory_box"/>
    <property type="match status" value="2"/>
</dbReference>
<keyword evidence="3 9" id="KW-0597">Phosphoprotein</keyword>
<reference evidence="14" key="1">
    <citation type="submission" date="2022-04" db="EMBL/GenBank/DDBJ databases">
        <title>Desulfatitalea alkaliphila sp. nov., a novel anaerobic sulfate-reducing bacterium isolated from terrestrial mud volcano, Taman Peninsula, Russia.</title>
        <authorList>
            <person name="Khomyakova M.A."/>
            <person name="Merkel A.Y."/>
            <person name="Slobodkin A.I."/>
        </authorList>
    </citation>
    <scope>NUCLEOTIDE SEQUENCE</scope>
    <source>
        <strain evidence="14">M08but</strain>
    </source>
</reference>
<dbReference type="Gene3D" id="3.40.50.2300">
    <property type="match status" value="1"/>
</dbReference>
<dbReference type="InterPro" id="IPR004358">
    <property type="entry name" value="Sig_transdc_His_kin-like_C"/>
</dbReference>
<dbReference type="RefSeq" id="WP_246907156.1">
    <property type="nucleotide sequence ID" value="NZ_JALJRB010000010.1"/>
</dbReference>
<dbReference type="CDD" id="cd00130">
    <property type="entry name" value="PAS"/>
    <property type="match status" value="2"/>
</dbReference>
<proteinExistence type="predicted"/>